<dbReference type="EMBL" id="KN833999">
    <property type="protein sequence ID" value="KIK13386.1"/>
    <property type="molecule type" value="Genomic_DNA"/>
</dbReference>
<accession>A0A0C9Y8W5</accession>
<reference evidence="2 3" key="1">
    <citation type="submission" date="2014-04" db="EMBL/GenBank/DDBJ databases">
        <authorList>
            <consortium name="DOE Joint Genome Institute"/>
            <person name="Kuo A."/>
            <person name="Kohler A."/>
            <person name="Costa M.D."/>
            <person name="Nagy L.G."/>
            <person name="Floudas D."/>
            <person name="Copeland A."/>
            <person name="Barry K.W."/>
            <person name="Cichocki N."/>
            <person name="Veneault-Fourrey C."/>
            <person name="LaButti K."/>
            <person name="Lindquist E.A."/>
            <person name="Lipzen A."/>
            <person name="Lundell T."/>
            <person name="Morin E."/>
            <person name="Murat C."/>
            <person name="Sun H."/>
            <person name="Tunlid A."/>
            <person name="Henrissat B."/>
            <person name="Grigoriev I.V."/>
            <person name="Hibbett D.S."/>
            <person name="Martin F."/>
            <person name="Nordberg H.P."/>
            <person name="Cantor M.N."/>
            <person name="Hua S.X."/>
        </authorList>
    </citation>
    <scope>NUCLEOTIDE SEQUENCE [LARGE SCALE GENOMIC DNA]</scope>
    <source>
        <strain evidence="2 3">441</strain>
    </source>
</reference>
<feature type="non-terminal residue" evidence="2">
    <location>
        <position position="245"/>
    </location>
</feature>
<organism evidence="2 3">
    <name type="scientific">Pisolithus microcarpus 441</name>
    <dbReference type="NCBI Taxonomy" id="765257"/>
    <lineage>
        <taxon>Eukaryota</taxon>
        <taxon>Fungi</taxon>
        <taxon>Dikarya</taxon>
        <taxon>Basidiomycota</taxon>
        <taxon>Agaricomycotina</taxon>
        <taxon>Agaricomycetes</taxon>
        <taxon>Agaricomycetidae</taxon>
        <taxon>Boletales</taxon>
        <taxon>Sclerodermatineae</taxon>
        <taxon>Pisolithaceae</taxon>
        <taxon>Pisolithus</taxon>
    </lineage>
</organism>
<evidence type="ECO:0000256" key="1">
    <source>
        <dbReference type="SAM" id="MobiDB-lite"/>
    </source>
</evidence>
<feature type="compositionally biased region" description="Low complexity" evidence="1">
    <location>
        <begin position="131"/>
        <end position="142"/>
    </location>
</feature>
<evidence type="ECO:0000313" key="2">
    <source>
        <dbReference type="EMBL" id="KIK13386.1"/>
    </source>
</evidence>
<keyword evidence="3" id="KW-1185">Reference proteome</keyword>
<name>A0A0C9Y8W5_9AGAM</name>
<proteinExistence type="predicted"/>
<feature type="region of interest" description="Disordered" evidence="1">
    <location>
        <begin position="131"/>
        <end position="151"/>
    </location>
</feature>
<dbReference type="HOGENOM" id="CLU_071877_0_0_1"/>
<reference evidence="3" key="2">
    <citation type="submission" date="2015-01" db="EMBL/GenBank/DDBJ databases">
        <title>Evolutionary Origins and Diversification of the Mycorrhizal Mutualists.</title>
        <authorList>
            <consortium name="DOE Joint Genome Institute"/>
            <consortium name="Mycorrhizal Genomics Consortium"/>
            <person name="Kohler A."/>
            <person name="Kuo A."/>
            <person name="Nagy L.G."/>
            <person name="Floudas D."/>
            <person name="Copeland A."/>
            <person name="Barry K.W."/>
            <person name="Cichocki N."/>
            <person name="Veneault-Fourrey C."/>
            <person name="LaButti K."/>
            <person name="Lindquist E.A."/>
            <person name="Lipzen A."/>
            <person name="Lundell T."/>
            <person name="Morin E."/>
            <person name="Murat C."/>
            <person name="Riley R."/>
            <person name="Ohm R."/>
            <person name="Sun H."/>
            <person name="Tunlid A."/>
            <person name="Henrissat B."/>
            <person name="Grigoriev I.V."/>
            <person name="Hibbett D.S."/>
            <person name="Martin F."/>
        </authorList>
    </citation>
    <scope>NUCLEOTIDE SEQUENCE [LARGE SCALE GENOMIC DNA]</scope>
    <source>
        <strain evidence="3">441</strain>
    </source>
</reference>
<evidence type="ECO:0000313" key="3">
    <source>
        <dbReference type="Proteomes" id="UP000054018"/>
    </source>
</evidence>
<dbReference type="AlphaFoldDB" id="A0A0C9Y8W5"/>
<gene>
    <name evidence="2" type="ORF">PISMIDRAFT_118975</name>
</gene>
<sequence length="245" mass="27445">FTIQCSVRRSNGANAPFEISSDASLDDIHLAVAQRLDRFPTSVSLQYRLDCNKAKDGFMSIQTLDELNMFKARLRDLILGGMGLREEVIKQLQERWRCEAHSRGPESPVYCYRSPGASVCYPLTHTLPPPHTRTATTSLSPSPSNPTPPPVSVNDIPRIIDWFAYLDQHPQRNQDGVAYAPFGEVMRRNGFVRLSQLTDEYVKLSYLQDLLGIEFGTAISIMQYAKQDLAAVESGIQIPPRTTDS</sequence>
<dbReference type="Proteomes" id="UP000054018">
    <property type="component" value="Unassembled WGS sequence"/>
</dbReference>
<protein>
    <submittedName>
        <fullName evidence="2">Uncharacterized protein</fullName>
    </submittedName>
</protein>
<dbReference type="OrthoDB" id="2692120at2759"/>